<dbReference type="PIRSF" id="PIRSF003230">
    <property type="entry name" value="YbgC"/>
    <property type="match status" value="1"/>
</dbReference>
<dbReference type="PANTHER" id="PTHR31793">
    <property type="entry name" value="4-HYDROXYBENZOYL-COA THIOESTERASE FAMILY MEMBER"/>
    <property type="match status" value="1"/>
</dbReference>
<dbReference type="CDD" id="cd00586">
    <property type="entry name" value="4HBT"/>
    <property type="match status" value="1"/>
</dbReference>
<evidence type="ECO:0000313" key="4">
    <source>
        <dbReference type="Proteomes" id="UP000217076"/>
    </source>
</evidence>
<comment type="similarity">
    <text evidence="1">Belongs to the 4-hydroxybenzoyl-CoA thioesterase family.</text>
</comment>
<name>A0A1G8CRR3_9PROT</name>
<dbReference type="InterPro" id="IPR006684">
    <property type="entry name" value="YbgC/YbaW"/>
</dbReference>
<dbReference type="InterPro" id="IPR050563">
    <property type="entry name" value="4-hydroxybenzoyl-CoA_TE"/>
</dbReference>
<dbReference type="Gene3D" id="3.10.129.10">
    <property type="entry name" value="Hotdog Thioesterase"/>
    <property type="match status" value="1"/>
</dbReference>
<keyword evidence="2 3" id="KW-0378">Hydrolase</keyword>
<dbReference type="Proteomes" id="UP000217076">
    <property type="component" value="Unassembled WGS sequence"/>
</dbReference>
<dbReference type="PANTHER" id="PTHR31793:SF27">
    <property type="entry name" value="NOVEL THIOESTERASE SUPERFAMILY DOMAIN AND SAPOSIN A-TYPE DOMAIN CONTAINING PROTEIN (0610012H03RIK)"/>
    <property type="match status" value="1"/>
</dbReference>
<dbReference type="RefSeq" id="WP_092619980.1">
    <property type="nucleotide sequence ID" value="NZ_FNCV01000007.1"/>
</dbReference>
<evidence type="ECO:0000313" key="3">
    <source>
        <dbReference type="EMBL" id="SDH48195.1"/>
    </source>
</evidence>
<proteinExistence type="inferred from homology"/>
<dbReference type="NCBIfam" id="TIGR00051">
    <property type="entry name" value="YbgC/FadM family acyl-CoA thioesterase"/>
    <property type="match status" value="1"/>
</dbReference>
<accession>A0A1G8CRR3</accession>
<dbReference type="SUPFAM" id="SSF54637">
    <property type="entry name" value="Thioesterase/thiol ester dehydrase-isomerase"/>
    <property type="match status" value="1"/>
</dbReference>
<dbReference type="Pfam" id="PF13279">
    <property type="entry name" value="4HBT_2"/>
    <property type="match status" value="1"/>
</dbReference>
<evidence type="ECO:0000256" key="1">
    <source>
        <dbReference type="ARBA" id="ARBA00005953"/>
    </source>
</evidence>
<dbReference type="AlphaFoldDB" id="A0A1G8CRR3"/>
<protein>
    <submittedName>
        <fullName evidence="3">Acyl-CoA thioester hydrolase</fullName>
    </submittedName>
</protein>
<keyword evidence="4" id="KW-1185">Reference proteome</keyword>
<dbReference type="STRING" id="83401.SAMN05421742_10783"/>
<dbReference type="OrthoDB" id="9799036at2"/>
<dbReference type="GO" id="GO:0047617">
    <property type="term" value="F:fatty acyl-CoA hydrolase activity"/>
    <property type="evidence" value="ECO:0007669"/>
    <property type="project" value="TreeGrafter"/>
</dbReference>
<dbReference type="EMBL" id="FNCV01000007">
    <property type="protein sequence ID" value="SDH48195.1"/>
    <property type="molecule type" value="Genomic_DNA"/>
</dbReference>
<evidence type="ECO:0000256" key="2">
    <source>
        <dbReference type="ARBA" id="ARBA00022801"/>
    </source>
</evidence>
<organism evidence="3 4">
    <name type="scientific">Roseospirillum parvum</name>
    <dbReference type="NCBI Taxonomy" id="83401"/>
    <lineage>
        <taxon>Bacteria</taxon>
        <taxon>Pseudomonadati</taxon>
        <taxon>Pseudomonadota</taxon>
        <taxon>Alphaproteobacteria</taxon>
        <taxon>Rhodospirillales</taxon>
        <taxon>Rhodospirillaceae</taxon>
        <taxon>Roseospirillum</taxon>
    </lineage>
</organism>
<gene>
    <name evidence="3" type="ORF">SAMN05421742_10783</name>
</gene>
<reference evidence="4" key="1">
    <citation type="submission" date="2016-10" db="EMBL/GenBank/DDBJ databases">
        <authorList>
            <person name="Varghese N."/>
            <person name="Submissions S."/>
        </authorList>
    </citation>
    <scope>NUCLEOTIDE SEQUENCE [LARGE SCALE GENOMIC DNA]</scope>
    <source>
        <strain evidence="4">930I</strain>
    </source>
</reference>
<sequence>MSTDTLPTRADFRFFWQTRVRYSEIDGQKVVFNAHYLTYFDCAITEFMRHLPYDYIGQVDRTGEDFHTVRSVVEYKAPARFDDVLDIGVRIGRLGRSSLTFAQAIFLADSDRLLTTGEVVWVNTDQTTGRPVSVPAELVERLTERGEV</sequence>
<dbReference type="InterPro" id="IPR029069">
    <property type="entry name" value="HotDog_dom_sf"/>
</dbReference>